<dbReference type="AlphaFoldDB" id="A0AAN5CBF6"/>
<feature type="region of interest" description="Disordered" evidence="1">
    <location>
        <begin position="126"/>
        <end position="148"/>
    </location>
</feature>
<organism evidence="2 3">
    <name type="scientific">Pristionchus mayeri</name>
    <dbReference type="NCBI Taxonomy" id="1317129"/>
    <lineage>
        <taxon>Eukaryota</taxon>
        <taxon>Metazoa</taxon>
        <taxon>Ecdysozoa</taxon>
        <taxon>Nematoda</taxon>
        <taxon>Chromadorea</taxon>
        <taxon>Rhabditida</taxon>
        <taxon>Rhabditina</taxon>
        <taxon>Diplogasteromorpha</taxon>
        <taxon>Diplogasteroidea</taxon>
        <taxon>Neodiplogasteridae</taxon>
        <taxon>Pristionchus</taxon>
    </lineage>
</organism>
<feature type="non-terminal residue" evidence="2">
    <location>
        <position position="1"/>
    </location>
</feature>
<evidence type="ECO:0000313" key="2">
    <source>
        <dbReference type="EMBL" id="GMR38030.1"/>
    </source>
</evidence>
<name>A0AAN5CBF6_9BILA</name>
<comment type="caution">
    <text evidence="2">The sequence shown here is derived from an EMBL/GenBank/DDBJ whole genome shotgun (WGS) entry which is preliminary data.</text>
</comment>
<keyword evidence="3" id="KW-1185">Reference proteome</keyword>
<evidence type="ECO:0000256" key="1">
    <source>
        <dbReference type="SAM" id="MobiDB-lite"/>
    </source>
</evidence>
<gene>
    <name evidence="2" type="ORF">PMAYCL1PPCAC_08225</name>
</gene>
<dbReference type="EMBL" id="BTRK01000002">
    <property type="protein sequence ID" value="GMR38030.1"/>
    <property type="molecule type" value="Genomic_DNA"/>
</dbReference>
<feature type="compositionally biased region" description="Low complexity" evidence="1">
    <location>
        <begin position="126"/>
        <end position="139"/>
    </location>
</feature>
<dbReference type="Proteomes" id="UP001328107">
    <property type="component" value="Unassembled WGS sequence"/>
</dbReference>
<protein>
    <submittedName>
        <fullName evidence="2">Uncharacterized protein</fullName>
    </submittedName>
</protein>
<accession>A0AAN5CBF6</accession>
<reference evidence="3" key="1">
    <citation type="submission" date="2022-10" db="EMBL/GenBank/DDBJ databases">
        <title>Genome assembly of Pristionchus species.</title>
        <authorList>
            <person name="Yoshida K."/>
            <person name="Sommer R.J."/>
        </authorList>
    </citation>
    <scope>NUCLEOTIDE SEQUENCE [LARGE SCALE GENOMIC DNA]</scope>
    <source>
        <strain evidence="3">RS5460</strain>
    </source>
</reference>
<sequence>SIISPVTNATMSTSQQRFIEALVKIKCKSYRSSSPSYLATIIVRPGEIQIVPIDQTLSSMVIKVDEMLERPERPVGMNESWVILSFVPSSVSSFISFGINPETKELVSKMIELHAVLDYALESTTPSSSASLSIPTAKSPDGIIDECS</sequence>
<proteinExistence type="predicted"/>
<evidence type="ECO:0000313" key="3">
    <source>
        <dbReference type="Proteomes" id="UP001328107"/>
    </source>
</evidence>